<comment type="similarity">
    <text evidence="1">Belongs to the metallo-dependent hydrolases superfamily. CpsB/CapC family.</text>
</comment>
<organism evidence="5 6">
    <name type="scientific">Emticicia oligotrophica (strain DSM 17448 / CIP 109782 / MTCC 6937 / GPTSA100-15)</name>
    <dbReference type="NCBI Taxonomy" id="929562"/>
    <lineage>
        <taxon>Bacteria</taxon>
        <taxon>Pseudomonadati</taxon>
        <taxon>Bacteroidota</taxon>
        <taxon>Cytophagia</taxon>
        <taxon>Cytophagales</taxon>
        <taxon>Leadbetterellaceae</taxon>
        <taxon>Emticicia</taxon>
    </lineage>
</organism>
<sequence>MFSFFEKKAKTTFGEMLKVDVHAHLIPRVANRNTDLETSIKYIKNLKSLGYQKIITTPNYINESYINSSDAIKRGLLELQKELYARNISISIEATAEYYLDTEFEKLLNSNDILSFGDKRYVLISMSHAVAPPNNFEEVIFNLHMKGYQPILSQPERYHFWHNSPRIYRRLNHIGCLMQVNILSLLGYYGRTTKKVALKLIDEKFVDFLGTNLYHDKHFQLLDNSAKNRELYDLIKRYHFKNLNLL</sequence>
<evidence type="ECO:0000256" key="1">
    <source>
        <dbReference type="ARBA" id="ARBA00005750"/>
    </source>
</evidence>
<dbReference type="InterPro" id="IPR016667">
    <property type="entry name" value="Caps_polysacc_synth_CpsB/CapC"/>
</dbReference>
<evidence type="ECO:0000256" key="2">
    <source>
        <dbReference type="ARBA" id="ARBA00013064"/>
    </source>
</evidence>
<evidence type="ECO:0000256" key="4">
    <source>
        <dbReference type="ARBA" id="ARBA00051722"/>
    </source>
</evidence>
<dbReference type="Pfam" id="PF19567">
    <property type="entry name" value="CpsB_CapC"/>
    <property type="match status" value="1"/>
</dbReference>
<dbReference type="InterPro" id="IPR016195">
    <property type="entry name" value="Pol/histidinol_Pase-like"/>
</dbReference>
<dbReference type="Proteomes" id="UP000002875">
    <property type="component" value="Chromosome"/>
</dbReference>
<accession>A0ABM5MZE7</accession>
<dbReference type="EMBL" id="CP002961">
    <property type="protein sequence ID" value="AFK02555.1"/>
    <property type="molecule type" value="Genomic_DNA"/>
</dbReference>
<dbReference type="RefSeq" id="WP_015028255.1">
    <property type="nucleotide sequence ID" value="NC_018748.1"/>
</dbReference>
<evidence type="ECO:0000313" key="5">
    <source>
        <dbReference type="EMBL" id="AFK02555.1"/>
    </source>
</evidence>
<name>A0ABM5MZE7_EMTOG</name>
<reference evidence="5 6" key="1">
    <citation type="submission" date="2011-07" db="EMBL/GenBank/DDBJ databases">
        <title>The complete genome of chromosome of Emticicia oligotrophica DSM 17448.</title>
        <authorList>
            <consortium name="US DOE Joint Genome Institute (JGI-PGF)"/>
            <person name="Lucas S."/>
            <person name="Han J."/>
            <person name="Lapidus A."/>
            <person name="Bruce D."/>
            <person name="Goodwin L."/>
            <person name="Pitluck S."/>
            <person name="Peters L."/>
            <person name="Kyrpides N."/>
            <person name="Mavromatis K."/>
            <person name="Ivanova N."/>
            <person name="Ovchinnikova G."/>
            <person name="Teshima H."/>
            <person name="Detter J.C."/>
            <person name="Tapia R."/>
            <person name="Han C."/>
            <person name="Land M."/>
            <person name="Hauser L."/>
            <person name="Markowitz V."/>
            <person name="Cheng J.-F."/>
            <person name="Hugenholtz P."/>
            <person name="Woyke T."/>
            <person name="Wu D."/>
            <person name="Tindall B."/>
            <person name="Pomrenke H."/>
            <person name="Brambilla E."/>
            <person name="Klenk H.-P."/>
            <person name="Eisen J.A."/>
        </authorList>
    </citation>
    <scope>NUCLEOTIDE SEQUENCE [LARGE SCALE GENOMIC DNA]</scope>
    <source>
        <strain evidence="5 6">DSM 17448</strain>
    </source>
</reference>
<keyword evidence="6" id="KW-1185">Reference proteome</keyword>
<dbReference type="PANTHER" id="PTHR39181:SF1">
    <property type="entry name" value="TYROSINE-PROTEIN PHOSPHATASE YWQE"/>
    <property type="match status" value="1"/>
</dbReference>
<dbReference type="EC" id="3.1.3.48" evidence="2"/>
<evidence type="ECO:0000313" key="6">
    <source>
        <dbReference type="Proteomes" id="UP000002875"/>
    </source>
</evidence>
<dbReference type="PANTHER" id="PTHR39181">
    <property type="entry name" value="TYROSINE-PROTEIN PHOSPHATASE YWQE"/>
    <property type="match status" value="1"/>
</dbReference>
<gene>
    <name evidence="5" type="ordered locus">Emtol_1406</name>
</gene>
<evidence type="ECO:0000256" key="3">
    <source>
        <dbReference type="ARBA" id="ARBA00022801"/>
    </source>
</evidence>
<protein>
    <recommendedName>
        <fullName evidence="2">protein-tyrosine-phosphatase</fullName>
        <ecNumber evidence="2">3.1.3.48</ecNumber>
    </recommendedName>
</protein>
<comment type="catalytic activity">
    <reaction evidence="4">
        <text>O-phospho-L-tyrosyl-[protein] + H2O = L-tyrosyl-[protein] + phosphate</text>
        <dbReference type="Rhea" id="RHEA:10684"/>
        <dbReference type="Rhea" id="RHEA-COMP:10136"/>
        <dbReference type="Rhea" id="RHEA-COMP:20101"/>
        <dbReference type="ChEBI" id="CHEBI:15377"/>
        <dbReference type="ChEBI" id="CHEBI:43474"/>
        <dbReference type="ChEBI" id="CHEBI:46858"/>
        <dbReference type="ChEBI" id="CHEBI:61978"/>
        <dbReference type="EC" id="3.1.3.48"/>
    </reaction>
</comment>
<keyword evidence="3" id="KW-0378">Hydrolase</keyword>
<proteinExistence type="inferred from homology"/>
<dbReference type="SUPFAM" id="SSF89550">
    <property type="entry name" value="PHP domain-like"/>
    <property type="match status" value="1"/>
</dbReference>
<dbReference type="Gene3D" id="3.20.20.140">
    <property type="entry name" value="Metal-dependent hydrolases"/>
    <property type="match status" value="1"/>
</dbReference>